<dbReference type="SUPFAM" id="SSF56601">
    <property type="entry name" value="beta-lactamase/transpeptidase-like"/>
    <property type="match status" value="1"/>
</dbReference>
<dbReference type="EMBL" id="BSPC01000011">
    <property type="protein sequence ID" value="GLS18312.1"/>
    <property type="molecule type" value="Genomic_DNA"/>
</dbReference>
<evidence type="ECO:0000313" key="17">
    <source>
        <dbReference type="Proteomes" id="UP001156882"/>
    </source>
</evidence>
<dbReference type="Gene3D" id="1.10.3810.10">
    <property type="entry name" value="Biosynthetic peptidoglycan transglycosylase-like"/>
    <property type="match status" value="1"/>
</dbReference>
<feature type="domain" description="Glycosyl transferase family 51" evidence="15">
    <location>
        <begin position="164"/>
        <end position="326"/>
    </location>
</feature>
<evidence type="ECO:0000259" key="15">
    <source>
        <dbReference type="Pfam" id="PF00912"/>
    </source>
</evidence>
<keyword evidence="17" id="KW-1185">Reference proteome</keyword>
<keyword evidence="7" id="KW-0808">Transferase</keyword>
<keyword evidence="13" id="KW-1133">Transmembrane helix</keyword>
<comment type="similarity">
    <text evidence="3">In the N-terminal section; belongs to the glycosyltransferase 51 family.</text>
</comment>
<gene>
    <name evidence="16" type="primary">pbpC</name>
    <name evidence="16" type="ORF">GCM10007874_13290</name>
</gene>
<feature type="compositionally biased region" description="Basic and acidic residues" evidence="12">
    <location>
        <begin position="7"/>
        <end position="39"/>
    </location>
</feature>
<keyword evidence="8" id="KW-0378">Hydrolase</keyword>
<accession>A0ABQ6CJ69</accession>
<dbReference type="EC" id="2.4.99.28" evidence="10"/>
<feature type="region of interest" description="Disordered" evidence="12">
    <location>
        <begin position="699"/>
        <end position="733"/>
    </location>
</feature>
<dbReference type="InterPro" id="IPR036950">
    <property type="entry name" value="PBP_transglycosylase"/>
</dbReference>
<evidence type="ECO:0000256" key="9">
    <source>
        <dbReference type="ARBA" id="ARBA00023268"/>
    </source>
</evidence>
<name>A0ABQ6CJ69_9HYPH</name>
<dbReference type="InterPro" id="IPR012338">
    <property type="entry name" value="Beta-lactam/transpept-like"/>
</dbReference>
<dbReference type="InterPro" id="IPR001460">
    <property type="entry name" value="PCN-bd_Tpept"/>
</dbReference>
<comment type="catalytic activity">
    <reaction evidence="11">
        <text>[GlcNAc-(1-&gt;4)-Mur2Ac(oyl-L-Ala-gamma-D-Glu-L-Lys-D-Ala-D-Ala)](n)-di-trans,octa-cis-undecaprenyl diphosphate + beta-D-GlcNAc-(1-&gt;4)-Mur2Ac(oyl-L-Ala-gamma-D-Glu-L-Lys-D-Ala-D-Ala)-di-trans,octa-cis-undecaprenyl diphosphate = [GlcNAc-(1-&gt;4)-Mur2Ac(oyl-L-Ala-gamma-D-Glu-L-Lys-D-Ala-D-Ala)](n+1)-di-trans,octa-cis-undecaprenyl diphosphate + di-trans,octa-cis-undecaprenyl diphosphate + H(+)</text>
        <dbReference type="Rhea" id="RHEA:23708"/>
        <dbReference type="Rhea" id="RHEA-COMP:9602"/>
        <dbReference type="Rhea" id="RHEA-COMP:9603"/>
        <dbReference type="ChEBI" id="CHEBI:15378"/>
        <dbReference type="ChEBI" id="CHEBI:58405"/>
        <dbReference type="ChEBI" id="CHEBI:60033"/>
        <dbReference type="ChEBI" id="CHEBI:78435"/>
        <dbReference type="EC" id="2.4.99.28"/>
    </reaction>
</comment>
<organism evidence="16 17">
    <name type="scientific">Labrys miyagiensis</name>
    <dbReference type="NCBI Taxonomy" id="346912"/>
    <lineage>
        <taxon>Bacteria</taxon>
        <taxon>Pseudomonadati</taxon>
        <taxon>Pseudomonadota</taxon>
        <taxon>Alphaproteobacteria</taxon>
        <taxon>Hyphomicrobiales</taxon>
        <taxon>Xanthobacteraceae</taxon>
        <taxon>Labrys</taxon>
    </lineage>
</organism>
<dbReference type="SUPFAM" id="SSF53955">
    <property type="entry name" value="Lysozyme-like"/>
    <property type="match status" value="1"/>
</dbReference>
<dbReference type="NCBIfam" id="TIGR02074">
    <property type="entry name" value="PBP_1a_fam"/>
    <property type="match status" value="1"/>
</dbReference>
<dbReference type="PANTHER" id="PTHR32282:SF33">
    <property type="entry name" value="PEPTIDOGLYCAN GLYCOSYLTRANSFERASE"/>
    <property type="match status" value="1"/>
</dbReference>
<evidence type="ECO:0000256" key="10">
    <source>
        <dbReference type="ARBA" id="ARBA00044770"/>
    </source>
</evidence>
<dbReference type="InterPro" id="IPR050396">
    <property type="entry name" value="Glycosyltr_51/Transpeptidase"/>
</dbReference>
<keyword evidence="5" id="KW-0645">Protease</keyword>
<comment type="similarity">
    <text evidence="2">In the C-terminal section; belongs to the transpeptidase family.</text>
</comment>
<dbReference type="Pfam" id="PF00912">
    <property type="entry name" value="Transgly"/>
    <property type="match status" value="1"/>
</dbReference>
<keyword evidence="6" id="KW-0328">Glycosyltransferase</keyword>
<evidence type="ECO:0000313" key="16">
    <source>
        <dbReference type="EMBL" id="GLS18312.1"/>
    </source>
</evidence>
<keyword evidence="13" id="KW-0812">Transmembrane</keyword>
<dbReference type="PANTHER" id="PTHR32282">
    <property type="entry name" value="BINDING PROTEIN TRANSPEPTIDASE, PUTATIVE-RELATED"/>
    <property type="match status" value="1"/>
</dbReference>
<feature type="domain" description="Penicillin-binding protein transpeptidase" evidence="14">
    <location>
        <begin position="412"/>
        <end position="672"/>
    </location>
</feature>
<evidence type="ECO:0000256" key="7">
    <source>
        <dbReference type="ARBA" id="ARBA00022679"/>
    </source>
</evidence>
<evidence type="ECO:0000259" key="14">
    <source>
        <dbReference type="Pfam" id="PF00905"/>
    </source>
</evidence>
<dbReference type="Gene3D" id="3.40.710.10">
    <property type="entry name" value="DD-peptidase/beta-lactamase superfamily"/>
    <property type="match status" value="1"/>
</dbReference>
<keyword evidence="4" id="KW-0121">Carboxypeptidase</keyword>
<evidence type="ECO:0000256" key="13">
    <source>
        <dbReference type="SAM" id="Phobius"/>
    </source>
</evidence>
<evidence type="ECO:0000256" key="8">
    <source>
        <dbReference type="ARBA" id="ARBA00022801"/>
    </source>
</evidence>
<keyword evidence="13" id="KW-0472">Membrane</keyword>
<evidence type="ECO:0000256" key="5">
    <source>
        <dbReference type="ARBA" id="ARBA00022670"/>
    </source>
</evidence>
<evidence type="ECO:0000256" key="12">
    <source>
        <dbReference type="SAM" id="MobiDB-lite"/>
    </source>
</evidence>
<proteinExistence type="inferred from homology"/>
<evidence type="ECO:0000256" key="4">
    <source>
        <dbReference type="ARBA" id="ARBA00022645"/>
    </source>
</evidence>
<feature type="region of interest" description="Disordered" evidence="12">
    <location>
        <begin position="1"/>
        <end position="94"/>
    </location>
</feature>
<dbReference type="Pfam" id="PF00905">
    <property type="entry name" value="Transpeptidase"/>
    <property type="match status" value="1"/>
</dbReference>
<sequence length="747" mass="80794">MAQGQRRMIERVEPRFEPEKGDEPGPGDDDFRVTREDRPAPAPLEQRNRAPVRAKSARAKGGGWGLFGGGSSGRGDTPSRRGGGGGSGGKGRRPKRRRSMLYRLVYWSFVLCMWGLLGVGGVVAWYAAHLPPYQNLAVPPRAPNVQIVSADGSVLANRGDMGGAAISIKDLPSYVPQAFVAIEDRRFYSHFGVDPYGLGRAAFVYLTTHRATQGGSTLTQQLAKNIFLTPERSLGRKIQEAILAVELERKYTKDQILEMYINRVYFGAGAYGIEAAAQRYFHKPAKSLNVMEAATLAGLMKAPSSLAPNKYPDRARQRAQLVLDAMVDTKVITPQQEKDALATPVKVSKFASESSGNYPADWVYGLLDDLTGPLDSDVVVETTIDSKLQNTAETSLRQALDKSGAKLHVSQGALVAMDPDGAVRAMVGGRSYGDSQFNRVISAYRQPGSTFKPFVYLAALENGNTPDTVRDDAPVSLAGWSPEDFSKEYRGPVSLTTALALSLNTVAVRLCAEVGPRAVVNVAHRLGIVSNLEPNPSIALGTSEVTPFEITSAYATFANGGRLVIPYVVKRIKTDKGKVLYQRPAPMNATVIDPDKVGMMNSMMSQTLTIGTARKSALPGWQAAGKSGTSQNYRDAWFIGFTSHMVTSVWVGNDDGTSTKRITGGTLPAEIWNSFMRVAHKGVQPTPLPGKPWVHQEPQEDQVIAAQPQVDGAPDDQPVATEPVTTAEVPRSTGRPIADWLSRVLSR</sequence>
<evidence type="ECO:0000256" key="11">
    <source>
        <dbReference type="ARBA" id="ARBA00049902"/>
    </source>
</evidence>
<evidence type="ECO:0000256" key="3">
    <source>
        <dbReference type="ARBA" id="ARBA00007739"/>
    </source>
</evidence>
<feature type="compositionally biased region" description="Gly residues" evidence="12">
    <location>
        <begin position="60"/>
        <end position="73"/>
    </location>
</feature>
<dbReference type="InterPro" id="IPR001264">
    <property type="entry name" value="Glyco_trans_51"/>
</dbReference>
<feature type="transmembrane region" description="Helical" evidence="13">
    <location>
        <begin position="104"/>
        <end position="128"/>
    </location>
</feature>
<evidence type="ECO:0000256" key="6">
    <source>
        <dbReference type="ARBA" id="ARBA00022676"/>
    </source>
</evidence>
<dbReference type="InterPro" id="IPR023346">
    <property type="entry name" value="Lysozyme-like_dom_sf"/>
</dbReference>
<dbReference type="Proteomes" id="UP001156882">
    <property type="component" value="Unassembled WGS sequence"/>
</dbReference>
<protein>
    <recommendedName>
        <fullName evidence="10">peptidoglycan glycosyltransferase</fullName>
        <ecNumber evidence="10">2.4.99.28</ecNumber>
    </recommendedName>
</protein>
<keyword evidence="9" id="KW-0511">Multifunctional enzyme</keyword>
<reference evidence="17" key="1">
    <citation type="journal article" date="2019" name="Int. J. Syst. Evol. Microbiol.">
        <title>The Global Catalogue of Microorganisms (GCM) 10K type strain sequencing project: providing services to taxonomists for standard genome sequencing and annotation.</title>
        <authorList>
            <consortium name="The Broad Institute Genomics Platform"/>
            <consortium name="The Broad Institute Genome Sequencing Center for Infectious Disease"/>
            <person name="Wu L."/>
            <person name="Ma J."/>
        </authorList>
    </citation>
    <scope>NUCLEOTIDE SEQUENCE [LARGE SCALE GENOMIC DNA]</scope>
    <source>
        <strain evidence="17">NBRC 101365</strain>
    </source>
</reference>
<comment type="pathway">
    <text evidence="1">Cell wall biogenesis; peptidoglycan biosynthesis.</text>
</comment>
<comment type="caution">
    <text evidence="16">The sequence shown here is derived from an EMBL/GenBank/DDBJ whole genome shotgun (WGS) entry which is preliminary data.</text>
</comment>
<evidence type="ECO:0000256" key="2">
    <source>
        <dbReference type="ARBA" id="ARBA00007090"/>
    </source>
</evidence>
<evidence type="ECO:0000256" key="1">
    <source>
        <dbReference type="ARBA" id="ARBA00004752"/>
    </source>
</evidence>